<dbReference type="AlphaFoldDB" id="A0A4V1INQ4"/>
<reference evidence="4 5" key="1">
    <citation type="submission" date="2017-04" db="EMBL/GenBank/DDBJ databases">
        <title>Draft genome sequence of Zooshikella ganghwensis VG4 isolated from Red Sea sediments.</title>
        <authorList>
            <person name="Rehman Z."/>
            <person name="Alam I."/>
            <person name="Kamau A."/>
            <person name="Bajic V."/>
            <person name="Leiknes T."/>
        </authorList>
    </citation>
    <scope>NUCLEOTIDE SEQUENCE [LARGE SCALE GENOMIC DNA]</scope>
    <source>
        <strain evidence="4 5">VG4</strain>
    </source>
</reference>
<protein>
    <submittedName>
        <fullName evidence="4">RHS repeat-associated core domain-containing protein</fullName>
    </submittedName>
</protein>
<organism evidence="4 5">
    <name type="scientific">Zooshikella ganghwensis</name>
    <dbReference type="NCBI Taxonomy" id="202772"/>
    <lineage>
        <taxon>Bacteria</taxon>
        <taxon>Pseudomonadati</taxon>
        <taxon>Pseudomonadota</taxon>
        <taxon>Gammaproteobacteria</taxon>
        <taxon>Oceanospirillales</taxon>
        <taxon>Zooshikellaceae</taxon>
        <taxon>Zooshikella</taxon>
    </lineage>
</organism>
<dbReference type="InterPro" id="IPR056823">
    <property type="entry name" value="TEN-like_YD-shell"/>
</dbReference>
<feature type="compositionally biased region" description="Basic and acidic residues" evidence="2">
    <location>
        <begin position="188"/>
        <end position="198"/>
    </location>
</feature>
<dbReference type="PANTHER" id="PTHR32305:SF15">
    <property type="entry name" value="PROTEIN RHSA-RELATED"/>
    <property type="match status" value="1"/>
</dbReference>
<evidence type="ECO:0000259" key="3">
    <source>
        <dbReference type="Pfam" id="PF25023"/>
    </source>
</evidence>
<feature type="domain" description="Teneurin-like YD-shell" evidence="3">
    <location>
        <begin position="9"/>
        <end position="145"/>
    </location>
</feature>
<proteinExistence type="predicted"/>
<dbReference type="NCBIfam" id="TIGR03696">
    <property type="entry name" value="Rhs_assc_core"/>
    <property type="match status" value="1"/>
</dbReference>
<dbReference type="Proteomes" id="UP000257039">
    <property type="component" value="Unassembled WGS sequence"/>
</dbReference>
<dbReference type="Gene3D" id="2.180.10.10">
    <property type="entry name" value="RHS repeat-associated core"/>
    <property type="match status" value="1"/>
</dbReference>
<dbReference type="RefSeq" id="WP_094787672.1">
    <property type="nucleotide sequence ID" value="NZ_NDXW01000001.1"/>
</dbReference>
<gene>
    <name evidence="4" type="ORF">B9G39_14480</name>
</gene>
<evidence type="ECO:0000256" key="2">
    <source>
        <dbReference type="SAM" id="MobiDB-lite"/>
    </source>
</evidence>
<keyword evidence="1" id="KW-0677">Repeat</keyword>
<comment type="caution">
    <text evidence="4">The sequence shown here is derived from an EMBL/GenBank/DDBJ whole genome shotgun (WGS) entry which is preliminary data.</text>
</comment>
<name>A0A4V1INQ4_9GAMM</name>
<feature type="region of interest" description="Disordered" evidence="2">
    <location>
        <begin position="188"/>
        <end position="215"/>
    </location>
</feature>
<sequence>MQGGSSVGQFLYDARGLRVEKLGNRGLERYTYDEQSVLAQLDSTNQPIAHYDYGPGRLMALTHRDEGTAFYHFDALGSIVNLTTTAGAVQTRTLYDAWGHHRLQEGDSWNRFGFTGHEEDPETGLVYAKARFYDPDVGRFLSMDAWEGDLTLAPSLHKYLYAYGNPLVWVDPDGKQGYPATTYTAEKEKEAQERKAEEDALYAQSTQDSDHGAFTEESTIGGLPGWYLFYSRSMNAAFGPGGHYIDPMIRSAGKEEYASYVSWKGGYTNKFVKVFTPVAAGLLLSRMAMKNKIVTEGGDVSRYSPRIPSELPPASSLEIDLTNPLAKLNSSKVVTTTITYTPNSSGGFSGTVDANSLASVGTKYYNNFLGKVEKSVGGVQPITDPGRLLPAPKNLTPEMPGKPIVSEVLPEGYVFNQAVSPRQPNPGKFGTDDYIPDVNYVRNELAVIPSFKGEVSGVRQVVTTRPVRVQRSTVGPQKEDGVTYPGGGSQIDVLEYDPLNPFVKFVDGERAIE</sequence>
<accession>A0A4V1INQ4</accession>
<dbReference type="Pfam" id="PF25023">
    <property type="entry name" value="TEN_YD-shell"/>
    <property type="match status" value="1"/>
</dbReference>
<evidence type="ECO:0000313" key="4">
    <source>
        <dbReference type="EMBL" id="RDH44541.1"/>
    </source>
</evidence>
<dbReference type="EMBL" id="NDXW01000001">
    <property type="protein sequence ID" value="RDH44541.1"/>
    <property type="molecule type" value="Genomic_DNA"/>
</dbReference>
<evidence type="ECO:0000256" key="1">
    <source>
        <dbReference type="ARBA" id="ARBA00022737"/>
    </source>
</evidence>
<keyword evidence="5" id="KW-1185">Reference proteome</keyword>
<evidence type="ECO:0000313" key="5">
    <source>
        <dbReference type="Proteomes" id="UP000257039"/>
    </source>
</evidence>
<dbReference type="InterPro" id="IPR050708">
    <property type="entry name" value="T6SS_VgrG/RHS"/>
</dbReference>
<dbReference type="InterPro" id="IPR022385">
    <property type="entry name" value="Rhs_assc_core"/>
</dbReference>
<dbReference type="PANTHER" id="PTHR32305">
    <property type="match status" value="1"/>
</dbReference>